<dbReference type="Proteomes" id="UP001500298">
    <property type="component" value="Unassembled WGS sequence"/>
</dbReference>
<gene>
    <name evidence="1" type="ORF">GCM10023331_17010</name>
</gene>
<evidence type="ECO:0008006" key="3">
    <source>
        <dbReference type="Google" id="ProtNLM"/>
    </source>
</evidence>
<proteinExistence type="predicted"/>
<dbReference type="EMBL" id="BAABJX010000026">
    <property type="protein sequence ID" value="GAA4832410.1"/>
    <property type="molecule type" value="Genomic_DNA"/>
</dbReference>
<accession>A0ABP9DBR2</accession>
<evidence type="ECO:0000313" key="1">
    <source>
        <dbReference type="EMBL" id="GAA4832410.1"/>
    </source>
</evidence>
<protein>
    <recommendedName>
        <fullName evidence="3">Outer membrane protein beta-barrel domain-containing protein</fullName>
    </recommendedName>
</protein>
<dbReference type="RefSeq" id="WP_345370938.1">
    <property type="nucleotide sequence ID" value="NZ_BAABJX010000026.1"/>
</dbReference>
<name>A0ABP9DBR2_9BACT</name>
<reference evidence="2" key="1">
    <citation type="journal article" date="2019" name="Int. J. Syst. Evol. Microbiol.">
        <title>The Global Catalogue of Microorganisms (GCM) 10K type strain sequencing project: providing services to taxonomists for standard genome sequencing and annotation.</title>
        <authorList>
            <consortium name="The Broad Institute Genomics Platform"/>
            <consortium name="The Broad Institute Genome Sequencing Center for Infectious Disease"/>
            <person name="Wu L."/>
            <person name="Ma J."/>
        </authorList>
    </citation>
    <scope>NUCLEOTIDE SEQUENCE [LARGE SCALE GENOMIC DNA]</scope>
    <source>
        <strain evidence="2">JCM 18326</strain>
    </source>
</reference>
<organism evidence="1 2">
    <name type="scientific">Algivirga pacifica</name>
    <dbReference type="NCBI Taxonomy" id="1162670"/>
    <lineage>
        <taxon>Bacteria</taxon>
        <taxon>Pseudomonadati</taxon>
        <taxon>Bacteroidota</taxon>
        <taxon>Cytophagia</taxon>
        <taxon>Cytophagales</taxon>
        <taxon>Flammeovirgaceae</taxon>
        <taxon>Algivirga</taxon>
    </lineage>
</organism>
<comment type="caution">
    <text evidence="1">The sequence shown here is derived from an EMBL/GenBank/DDBJ whole genome shotgun (WGS) entry which is preliminary data.</text>
</comment>
<sequence length="183" mass="20578">MKQVISFSILFLSILNYAHTQEKSFFSLSAKGGTGYTLEDGYVLAGGKVDYFKQGYTYGFSVEGGFNLNIFGPHRDYTLVGVHLGKYKFIHPKWRYAFQGGMGYRWGQRDTEEVIEKNSSGLLGGLTYDYKSESYSDAGFILQTGIRYLPTKFLGIGLDLQANLFLEEPMISPSIVIEVGRLR</sequence>
<evidence type="ECO:0000313" key="2">
    <source>
        <dbReference type="Proteomes" id="UP001500298"/>
    </source>
</evidence>
<keyword evidence="2" id="KW-1185">Reference proteome</keyword>